<feature type="domain" description="DUF4136" evidence="2">
    <location>
        <begin position="31"/>
        <end position="200"/>
    </location>
</feature>
<sequence>MKRSIYLALTAVIISGLSACTRYNYYTAAINKTNLSNYHTFAWMPPSDKSMANSEADAKIKDATTTALVAKGLRLSQRNPDLIVSYTSKVGRGARTNYYSPNYYGGYYGGWGGWGLGLGYGYGWGGFYRPYYYAYGAPFAYGGPTYAEKEHFKEGTLIIDLIDVNTRRIVWRGFGVGEVHSNPRKDIEDLPKVVTGIIDQLQLTPVYANR</sequence>
<gene>
    <name evidence="3" type="ORF">MuYL_0556</name>
</gene>
<keyword evidence="4" id="KW-1185">Reference proteome</keyword>
<evidence type="ECO:0000313" key="3">
    <source>
        <dbReference type="EMBL" id="ASU32459.1"/>
    </source>
</evidence>
<dbReference type="Pfam" id="PF13590">
    <property type="entry name" value="DUF4136"/>
    <property type="match status" value="1"/>
</dbReference>
<dbReference type="Gene3D" id="3.30.160.670">
    <property type="match status" value="1"/>
</dbReference>
<evidence type="ECO:0000256" key="1">
    <source>
        <dbReference type="SAM" id="SignalP"/>
    </source>
</evidence>
<dbReference type="InterPro" id="IPR025411">
    <property type="entry name" value="DUF4136"/>
</dbReference>
<dbReference type="EMBL" id="CP022743">
    <property type="protein sequence ID" value="ASU32459.1"/>
    <property type="molecule type" value="Genomic_DNA"/>
</dbReference>
<feature type="signal peptide" evidence="1">
    <location>
        <begin position="1"/>
        <end position="19"/>
    </location>
</feature>
<keyword evidence="1" id="KW-0732">Signal</keyword>
<dbReference type="RefSeq" id="WP_094569045.1">
    <property type="nucleotide sequence ID" value="NZ_CP022743.1"/>
</dbReference>
<proteinExistence type="predicted"/>
<dbReference type="OrthoDB" id="118896at2"/>
<feature type="chain" id="PRO_5012691346" description="DUF4136 domain-containing protein" evidence="1">
    <location>
        <begin position="20"/>
        <end position="210"/>
    </location>
</feature>
<organism evidence="3 4">
    <name type="scientific">Mucilaginibacter xinganensis</name>
    <dbReference type="NCBI Taxonomy" id="1234841"/>
    <lineage>
        <taxon>Bacteria</taxon>
        <taxon>Pseudomonadati</taxon>
        <taxon>Bacteroidota</taxon>
        <taxon>Sphingobacteriia</taxon>
        <taxon>Sphingobacteriales</taxon>
        <taxon>Sphingobacteriaceae</taxon>
        <taxon>Mucilaginibacter</taxon>
    </lineage>
</organism>
<dbReference type="Proteomes" id="UP000215002">
    <property type="component" value="Chromosome"/>
</dbReference>
<accession>A0A223NRC3</accession>
<protein>
    <recommendedName>
        <fullName evidence="2">DUF4136 domain-containing protein</fullName>
    </recommendedName>
</protein>
<reference evidence="3 4" key="1">
    <citation type="submission" date="2017-08" db="EMBL/GenBank/DDBJ databases">
        <title>Complete genome sequence of Mucilaginibacter sp. strain BJC16-A31.</title>
        <authorList>
            <consortium name="Henan University of Science and Technology"/>
            <person name="You X."/>
        </authorList>
    </citation>
    <scope>NUCLEOTIDE SEQUENCE [LARGE SCALE GENOMIC DNA]</scope>
    <source>
        <strain evidence="3 4">BJC16-A31</strain>
    </source>
</reference>
<evidence type="ECO:0000313" key="4">
    <source>
        <dbReference type="Proteomes" id="UP000215002"/>
    </source>
</evidence>
<dbReference type="KEGG" id="muc:MuYL_0556"/>
<dbReference type="AlphaFoldDB" id="A0A223NRC3"/>
<name>A0A223NRC3_9SPHI</name>
<evidence type="ECO:0000259" key="2">
    <source>
        <dbReference type="Pfam" id="PF13590"/>
    </source>
</evidence>
<dbReference type="PROSITE" id="PS51257">
    <property type="entry name" value="PROKAR_LIPOPROTEIN"/>
    <property type="match status" value="1"/>
</dbReference>